<keyword evidence="3" id="KW-0732">Signal</keyword>
<dbReference type="SMART" id="SM00028">
    <property type="entry name" value="TPR"/>
    <property type="match status" value="6"/>
</dbReference>
<dbReference type="KEGG" id="dsh:Dshi_3385"/>
<dbReference type="InterPro" id="IPR051012">
    <property type="entry name" value="CellSynth/LPSAsmb/PSIAsmb"/>
</dbReference>
<protein>
    <submittedName>
        <fullName evidence="4">Tetratricopeptide</fullName>
    </submittedName>
</protein>
<dbReference type="Pfam" id="PF14559">
    <property type="entry name" value="TPR_19"/>
    <property type="match status" value="1"/>
</dbReference>
<proteinExistence type="predicted"/>
<dbReference type="PANTHER" id="PTHR45586:SF1">
    <property type="entry name" value="LIPOPOLYSACCHARIDE ASSEMBLY PROTEIN B"/>
    <property type="match status" value="1"/>
</dbReference>
<keyword evidence="1" id="KW-0677">Repeat</keyword>
<dbReference type="OrthoDB" id="7637125at2"/>
<dbReference type="STRING" id="398580.Dshi_3385"/>
<dbReference type="InterPro" id="IPR019734">
    <property type="entry name" value="TPR_rpt"/>
</dbReference>
<feature type="signal peptide" evidence="3">
    <location>
        <begin position="1"/>
        <end position="20"/>
    </location>
</feature>
<dbReference type="RefSeq" id="WP_012180044.1">
    <property type="nucleotide sequence ID" value="NC_009952.1"/>
</dbReference>
<dbReference type="PANTHER" id="PTHR45586">
    <property type="entry name" value="TPR REPEAT-CONTAINING PROTEIN PA4667"/>
    <property type="match status" value="1"/>
</dbReference>
<dbReference type="Gene3D" id="1.25.40.10">
    <property type="entry name" value="Tetratricopeptide repeat domain"/>
    <property type="match status" value="5"/>
</dbReference>
<evidence type="ECO:0000256" key="2">
    <source>
        <dbReference type="ARBA" id="ARBA00022803"/>
    </source>
</evidence>
<accession>A8LNM4</accession>
<dbReference type="HOGENOM" id="CLU_007251_1_0_5"/>
<dbReference type="PROSITE" id="PS51257">
    <property type="entry name" value="PROKAR_LIPOPROTEIN"/>
    <property type="match status" value="1"/>
</dbReference>
<dbReference type="EMBL" id="CP000830">
    <property type="protein sequence ID" value="ABV95118.1"/>
    <property type="molecule type" value="Genomic_DNA"/>
</dbReference>
<gene>
    <name evidence="4" type="ordered locus">Dshi_3385</name>
</gene>
<evidence type="ECO:0000313" key="5">
    <source>
        <dbReference type="Proteomes" id="UP000006833"/>
    </source>
</evidence>
<reference evidence="5" key="1">
    <citation type="journal article" date="2010" name="ISME J.">
        <title>The complete genome sequence of the algal symbiont Dinoroseobacter shibae: a hitchhiker's guide to life in the sea.</title>
        <authorList>
            <person name="Wagner-Dobler I."/>
            <person name="Ballhausen B."/>
            <person name="Berger M."/>
            <person name="Brinkhoff T."/>
            <person name="Buchholz I."/>
            <person name="Bunk B."/>
            <person name="Cypionka H."/>
            <person name="Daniel R."/>
            <person name="Drepper T."/>
            <person name="Gerdts G."/>
            <person name="Hahnke S."/>
            <person name="Han C."/>
            <person name="Jahn D."/>
            <person name="Kalhoefer D."/>
            <person name="Kiss H."/>
            <person name="Klenk H.P."/>
            <person name="Kyrpides N."/>
            <person name="Liebl W."/>
            <person name="Liesegang H."/>
            <person name="Meincke L."/>
            <person name="Pati A."/>
            <person name="Petersen J."/>
            <person name="Piekarski T."/>
            <person name="Pommerenke C."/>
            <person name="Pradella S."/>
            <person name="Pukall R."/>
            <person name="Rabus R."/>
            <person name="Stackebrandt E."/>
            <person name="Thole S."/>
            <person name="Thompson L."/>
            <person name="Tielen P."/>
            <person name="Tomasch J."/>
            <person name="von Jan M."/>
            <person name="Wanphrut N."/>
            <person name="Wichels A."/>
            <person name="Zech H."/>
            <person name="Simon M."/>
        </authorList>
    </citation>
    <scope>NUCLEOTIDE SEQUENCE [LARGE SCALE GENOMIC DNA]</scope>
    <source>
        <strain evidence="5">DSM 16493 / NCIMB 14021 / DFL 12</strain>
    </source>
</reference>
<evidence type="ECO:0000313" key="4">
    <source>
        <dbReference type="EMBL" id="ABV95118.1"/>
    </source>
</evidence>
<sequence length="811" mass="90529">MRFFGTARLMFGVLGVVALAACDTAEERAEGHYQKGIELLEAGDVDRALVELRNVFQLNGLHRDARALYAATVLDQGRISEAFGQYLRLVEQYPDDLQARIVLANLSIDGRQWEEATRHVNRARQIAADDFEVQVLDLVMRYREAGLNGDDDTRRTLLTEAEAKLAQAPEKLTLHNILIDGAIWQQDFDLALRRVDAALEYNKEAEQLYMFRLAALEQLGRTVEIEEQLLELVAQYPDVDRYRRLVLQFYRQQNEPEKAESFIRSVVSPSDEDPTEYVAFVRYLRDTRGIEAALSELELANETVPDRPVLQALEASLIFDLGRRDEGISKMQAIVDAANESSDTNRFKVALAQMLLATGNEVGARQLVEETLVEDPTNVDAIKMQASWLIDRDETERAISLLRTALDQTPDDPQLMTLIANAHMRNGDRELARDLLSLAVETSSYAPEESLRYARLLVSTEEFLTAEDVLVNALRRAPSNTQLLLALAEVYLQLEDWARAEHVETTLRGLDQPGVREAADSIRVAILNGQQRQGEALDLLSNLATQDGGNFTALTATVQSLLNAGEAERARAMVDEALAQDPDSFQVLVLDAALKNSVGDFEGAAKSYRALSARQEAGERIWLELVRTLNRLQRPGEARAALAEGLERFPQGANLLWAQASTLEQAGDIDGAIEIYERLYEQSSGSIVVSNNLASLLSTHRTDEASIERAYRIARRLRGTENPAFQDTYGWLAYLRGDYAEAVEYLEPAAAALSSDALVQYHLAMAYLAAERTEDAAEQFRKSLALVGPDETRPQFATAREELNKLETVNQ</sequence>
<evidence type="ECO:0000256" key="3">
    <source>
        <dbReference type="SAM" id="SignalP"/>
    </source>
</evidence>
<dbReference type="AlphaFoldDB" id="A8LNM4"/>
<evidence type="ECO:0000256" key="1">
    <source>
        <dbReference type="ARBA" id="ARBA00022737"/>
    </source>
</evidence>
<feature type="chain" id="PRO_5002723450" evidence="3">
    <location>
        <begin position="21"/>
        <end position="811"/>
    </location>
</feature>
<keyword evidence="5" id="KW-1185">Reference proteome</keyword>
<dbReference type="InterPro" id="IPR011990">
    <property type="entry name" value="TPR-like_helical_dom_sf"/>
</dbReference>
<name>A8LNM4_DINSH</name>
<dbReference type="Proteomes" id="UP000006833">
    <property type="component" value="Chromosome"/>
</dbReference>
<dbReference type="eggNOG" id="COG0457">
    <property type="taxonomic scope" value="Bacteria"/>
</dbReference>
<organism evidence="4 5">
    <name type="scientific">Dinoroseobacter shibae (strain DSM 16493 / NCIMB 14021 / DFL 12)</name>
    <dbReference type="NCBI Taxonomy" id="398580"/>
    <lineage>
        <taxon>Bacteria</taxon>
        <taxon>Pseudomonadati</taxon>
        <taxon>Pseudomonadota</taxon>
        <taxon>Alphaproteobacteria</taxon>
        <taxon>Rhodobacterales</taxon>
        <taxon>Roseobacteraceae</taxon>
        <taxon>Dinoroseobacter</taxon>
    </lineage>
</organism>
<dbReference type="SUPFAM" id="SSF48452">
    <property type="entry name" value="TPR-like"/>
    <property type="match status" value="4"/>
</dbReference>
<keyword evidence="2" id="KW-0802">TPR repeat</keyword>
<dbReference type="Pfam" id="PF13432">
    <property type="entry name" value="TPR_16"/>
    <property type="match status" value="4"/>
</dbReference>